<evidence type="ECO:0000256" key="7">
    <source>
        <dbReference type="ARBA" id="ARBA00034808"/>
    </source>
</evidence>
<keyword evidence="3" id="KW-0347">Helicase</keyword>
<dbReference type="InterPro" id="IPR014017">
    <property type="entry name" value="DNA_helicase_UvrD-like_C"/>
</dbReference>
<accession>A0A0F9NK83</accession>
<dbReference type="Gene3D" id="3.40.50.300">
    <property type="entry name" value="P-loop containing nucleotide triphosphate hydrolases"/>
    <property type="match status" value="2"/>
</dbReference>
<evidence type="ECO:0000256" key="1">
    <source>
        <dbReference type="ARBA" id="ARBA00022741"/>
    </source>
</evidence>
<dbReference type="Pfam" id="PF00580">
    <property type="entry name" value="UvrD-helicase"/>
    <property type="match status" value="2"/>
</dbReference>
<dbReference type="GO" id="GO:0003677">
    <property type="term" value="F:DNA binding"/>
    <property type="evidence" value="ECO:0007669"/>
    <property type="project" value="InterPro"/>
</dbReference>
<sequence length="496" mass="56766">MDMDKLIPESMKEGSEEKLPGTDWSPMQRAIFDAVQHETKNISIEAVAGSGKTTTILYAMNLVRGSVLFLAFNRAIAQELREKTPMGTDCKTFNALGHALLKRKMPASQLDKWKLSKLLKPRMSSTEYREFGFELIKIIGSMKGAGMLEPPMPKDFQNYVEHSEVPMDRIDYASMILEELWLASLDVENVFTFDDQLYMPVYWDMTFPNYDTVFVDEAQDLNPIQHMMLSKLAERGARIIAVGDSRQAIYGFRGALTNSMEELNSMFECVEYPLSVCYRCAKGIVKLAQAIVPQIEWSSTASDGSIVELDDGIHPKDIPDDSIVMCRTNAPMFRYAVQFLKYKIPCLVVSNFGEQLIKFVNSFEVTTTEDLANEIEKWRKKEIAEAESRELFHKINRINDKARSLLPFCDEYRIKAQVVQALERLLRSDTGPRLCTIHKAKGMEAEHAFLLRPDLVPGPWIDPESKEYSQEENLRYVAITRAKNNLVFMMEYEDEE</sequence>
<dbReference type="EMBL" id="LAZR01004037">
    <property type="protein sequence ID" value="KKN12382.1"/>
    <property type="molecule type" value="Genomic_DNA"/>
</dbReference>
<dbReference type="GO" id="GO:0043138">
    <property type="term" value="F:3'-5' DNA helicase activity"/>
    <property type="evidence" value="ECO:0007669"/>
    <property type="project" value="UniProtKB-EC"/>
</dbReference>
<evidence type="ECO:0000256" key="5">
    <source>
        <dbReference type="ARBA" id="ARBA00023235"/>
    </source>
</evidence>
<feature type="compositionally biased region" description="Basic and acidic residues" evidence="9">
    <location>
        <begin position="1"/>
        <end position="20"/>
    </location>
</feature>
<dbReference type="AlphaFoldDB" id="A0A0F9NK83"/>
<comment type="catalytic activity">
    <reaction evidence="6">
        <text>Couples ATP hydrolysis with the unwinding of duplex DNA by translocating in the 3'-5' direction.</text>
        <dbReference type="EC" id="5.6.2.4"/>
    </reaction>
</comment>
<evidence type="ECO:0000256" key="9">
    <source>
        <dbReference type="SAM" id="MobiDB-lite"/>
    </source>
</evidence>
<reference evidence="11" key="1">
    <citation type="journal article" date="2015" name="Nature">
        <title>Complex archaea that bridge the gap between prokaryotes and eukaryotes.</title>
        <authorList>
            <person name="Spang A."/>
            <person name="Saw J.H."/>
            <person name="Jorgensen S.L."/>
            <person name="Zaremba-Niedzwiedzka K."/>
            <person name="Martijn J."/>
            <person name="Lind A.E."/>
            <person name="van Eijk R."/>
            <person name="Schleper C."/>
            <person name="Guy L."/>
            <person name="Ettema T.J."/>
        </authorList>
    </citation>
    <scope>NUCLEOTIDE SEQUENCE</scope>
</reference>
<comment type="catalytic activity">
    <reaction evidence="8">
        <text>ATP + H2O = ADP + phosphate + H(+)</text>
        <dbReference type="Rhea" id="RHEA:13065"/>
        <dbReference type="ChEBI" id="CHEBI:15377"/>
        <dbReference type="ChEBI" id="CHEBI:15378"/>
        <dbReference type="ChEBI" id="CHEBI:30616"/>
        <dbReference type="ChEBI" id="CHEBI:43474"/>
        <dbReference type="ChEBI" id="CHEBI:456216"/>
        <dbReference type="EC" id="5.6.2.4"/>
    </reaction>
</comment>
<dbReference type="GO" id="GO:0005524">
    <property type="term" value="F:ATP binding"/>
    <property type="evidence" value="ECO:0007669"/>
    <property type="project" value="UniProtKB-KW"/>
</dbReference>
<protein>
    <recommendedName>
        <fullName evidence="7">DNA 3'-5' helicase</fullName>
        <ecNumber evidence="7">5.6.2.4</ecNumber>
    </recommendedName>
</protein>
<name>A0A0F9NK83_9ZZZZ</name>
<dbReference type="InterPro" id="IPR027417">
    <property type="entry name" value="P-loop_NTPase"/>
</dbReference>
<dbReference type="PANTHER" id="PTHR11070">
    <property type="entry name" value="UVRD / RECB / PCRA DNA HELICASE FAMILY MEMBER"/>
    <property type="match status" value="1"/>
</dbReference>
<proteinExistence type="predicted"/>
<dbReference type="InterPro" id="IPR014016">
    <property type="entry name" value="UvrD-like_ATP-bd"/>
</dbReference>
<feature type="region of interest" description="Disordered" evidence="9">
    <location>
        <begin position="1"/>
        <end position="22"/>
    </location>
</feature>
<dbReference type="GO" id="GO:0005634">
    <property type="term" value="C:nucleus"/>
    <property type="evidence" value="ECO:0007669"/>
    <property type="project" value="TreeGrafter"/>
</dbReference>
<feature type="domain" description="UvrD-like helicase ATP-binding" evidence="10">
    <location>
        <begin position="25"/>
        <end position="281"/>
    </location>
</feature>
<keyword evidence="2" id="KW-0378">Hydrolase</keyword>
<comment type="caution">
    <text evidence="11">The sequence shown here is derived from an EMBL/GenBank/DDBJ whole genome shotgun (WGS) entry which is preliminary data.</text>
</comment>
<dbReference type="EC" id="5.6.2.4" evidence="7"/>
<evidence type="ECO:0000256" key="3">
    <source>
        <dbReference type="ARBA" id="ARBA00022806"/>
    </source>
</evidence>
<keyword evidence="4" id="KW-0067">ATP-binding</keyword>
<gene>
    <name evidence="11" type="ORF">LCGC14_1016930</name>
</gene>
<dbReference type="GO" id="GO:0016787">
    <property type="term" value="F:hydrolase activity"/>
    <property type="evidence" value="ECO:0007669"/>
    <property type="project" value="UniProtKB-KW"/>
</dbReference>
<dbReference type="GO" id="GO:0000725">
    <property type="term" value="P:recombinational repair"/>
    <property type="evidence" value="ECO:0007669"/>
    <property type="project" value="TreeGrafter"/>
</dbReference>
<evidence type="ECO:0000256" key="2">
    <source>
        <dbReference type="ARBA" id="ARBA00022801"/>
    </source>
</evidence>
<dbReference type="SUPFAM" id="SSF52540">
    <property type="entry name" value="P-loop containing nucleoside triphosphate hydrolases"/>
    <property type="match status" value="1"/>
</dbReference>
<evidence type="ECO:0000256" key="6">
    <source>
        <dbReference type="ARBA" id="ARBA00034617"/>
    </source>
</evidence>
<dbReference type="Pfam" id="PF13361">
    <property type="entry name" value="UvrD_C"/>
    <property type="match status" value="1"/>
</dbReference>
<evidence type="ECO:0000313" key="11">
    <source>
        <dbReference type="EMBL" id="KKN12382.1"/>
    </source>
</evidence>
<dbReference type="PANTHER" id="PTHR11070:SF2">
    <property type="entry name" value="ATP-DEPENDENT DNA HELICASE SRS2"/>
    <property type="match status" value="1"/>
</dbReference>
<evidence type="ECO:0000259" key="10">
    <source>
        <dbReference type="PROSITE" id="PS51198"/>
    </source>
</evidence>
<keyword evidence="5" id="KW-0413">Isomerase</keyword>
<organism evidence="11">
    <name type="scientific">marine sediment metagenome</name>
    <dbReference type="NCBI Taxonomy" id="412755"/>
    <lineage>
        <taxon>unclassified sequences</taxon>
        <taxon>metagenomes</taxon>
        <taxon>ecological metagenomes</taxon>
    </lineage>
</organism>
<keyword evidence="1" id="KW-0547">Nucleotide-binding</keyword>
<evidence type="ECO:0000256" key="4">
    <source>
        <dbReference type="ARBA" id="ARBA00022840"/>
    </source>
</evidence>
<evidence type="ECO:0000256" key="8">
    <source>
        <dbReference type="ARBA" id="ARBA00048988"/>
    </source>
</evidence>
<dbReference type="PROSITE" id="PS51198">
    <property type="entry name" value="UVRD_HELICASE_ATP_BIND"/>
    <property type="match status" value="1"/>
</dbReference>
<dbReference type="InterPro" id="IPR000212">
    <property type="entry name" value="DNA_helicase_UvrD/REP"/>
</dbReference>